<evidence type="ECO:0000256" key="1">
    <source>
        <dbReference type="ARBA" id="ARBA00008559"/>
    </source>
</evidence>
<evidence type="ECO:0000259" key="4">
    <source>
        <dbReference type="Pfam" id="PF02954"/>
    </source>
</evidence>
<dbReference type="PRINTS" id="PR01591">
    <property type="entry name" value="DNABINDNGFIS"/>
</dbReference>
<dbReference type="InterPro" id="IPR009057">
    <property type="entry name" value="Homeodomain-like_sf"/>
</dbReference>
<dbReference type="Pfam" id="PF02954">
    <property type="entry name" value="HTH_8"/>
    <property type="match status" value="1"/>
</dbReference>
<evidence type="ECO:0000256" key="3">
    <source>
        <dbReference type="ARBA" id="ARBA00029540"/>
    </source>
</evidence>
<dbReference type="InterPro" id="IPR002197">
    <property type="entry name" value="HTH_Fis"/>
</dbReference>
<accession>A0A3B0Z8C1</accession>
<name>A0A3B0Z8C1_9ZZZZ</name>
<proteinExistence type="inferred from homology"/>
<dbReference type="GO" id="GO:0006355">
    <property type="term" value="P:regulation of DNA-templated transcription"/>
    <property type="evidence" value="ECO:0007669"/>
    <property type="project" value="InterPro"/>
</dbReference>
<dbReference type="NCBIfam" id="NF001659">
    <property type="entry name" value="PRK00430.1"/>
    <property type="match status" value="1"/>
</dbReference>
<dbReference type="AlphaFoldDB" id="A0A3B0Z8C1"/>
<organism evidence="5">
    <name type="scientific">hydrothermal vent metagenome</name>
    <dbReference type="NCBI Taxonomy" id="652676"/>
    <lineage>
        <taxon>unclassified sequences</taxon>
        <taxon>metagenomes</taxon>
        <taxon>ecological metagenomes</taxon>
    </lineage>
</organism>
<feature type="domain" description="DNA binding HTH" evidence="4">
    <location>
        <begin position="57"/>
        <end position="94"/>
    </location>
</feature>
<sequence>MTYTGEPTFVTTETTTPDTAFNRHGVTLSENVKTAMDAYFADLNGETPNDLYRLVINEVEKPLLQTVMNNCNGNQSRAAKILGINRSTLRKKLQLFNIT</sequence>
<dbReference type="InterPro" id="IPR050207">
    <property type="entry name" value="Trans_regulatory_Fis"/>
</dbReference>
<dbReference type="PANTHER" id="PTHR47918:SF1">
    <property type="entry name" value="DNA-BINDING PROTEIN FIS"/>
    <property type="match status" value="1"/>
</dbReference>
<dbReference type="Gene3D" id="1.10.10.60">
    <property type="entry name" value="Homeodomain-like"/>
    <property type="match status" value="1"/>
</dbReference>
<dbReference type="PRINTS" id="PR01590">
    <property type="entry name" value="HTHFIS"/>
</dbReference>
<evidence type="ECO:0000313" key="5">
    <source>
        <dbReference type="EMBL" id="VAW76936.1"/>
    </source>
</evidence>
<dbReference type="GO" id="GO:0043565">
    <property type="term" value="F:sequence-specific DNA binding"/>
    <property type="evidence" value="ECO:0007669"/>
    <property type="project" value="InterPro"/>
</dbReference>
<comment type="similarity">
    <text evidence="1">Belongs to the transcriptional regulatory Fis family.</text>
</comment>
<dbReference type="PANTHER" id="PTHR47918">
    <property type="entry name" value="DNA-BINDING PROTEIN FIS"/>
    <property type="match status" value="1"/>
</dbReference>
<dbReference type="EMBL" id="UOFL01000116">
    <property type="protein sequence ID" value="VAW76936.1"/>
    <property type="molecule type" value="Genomic_DNA"/>
</dbReference>
<evidence type="ECO:0000256" key="2">
    <source>
        <dbReference type="ARBA" id="ARBA00023125"/>
    </source>
</evidence>
<dbReference type="SUPFAM" id="SSF46689">
    <property type="entry name" value="Homeodomain-like"/>
    <property type="match status" value="1"/>
</dbReference>
<gene>
    <name evidence="5" type="ORF">MNBD_GAMMA12-1091</name>
</gene>
<protein>
    <recommendedName>
        <fullName evidence="3">Putative Fis-like DNA-binding protein</fullName>
    </recommendedName>
</protein>
<keyword evidence="2 5" id="KW-0238">DNA-binding</keyword>
<reference evidence="5" key="1">
    <citation type="submission" date="2018-06" db="EMBL/GenBank/DDBJ databases">
        <authorList>
            <person name="Zhirakovskaya E."/>
        </authorList>
    </citation>
    <scope>NUCLEOTIDE SEQUENCE</scope>
</reference>
<dbReference type="InterPro" id="IPR005412">
    <property type="entry name" value="Fis_DNA-bd"/>
</dbReference>